<proteinExistence type="predicted"/>
<dbReference type="Proteomes" id="UP000315082">
    <property type="component" value="Chromosome"/>
</dbReference>
<evidence type="ECO:0000313" key="1">
    <source>
        <dbReference type="EMBL" id="QDV71796.1"/>
    </source>
</evidence>
<keyword evidence="2" id="KW-1185">Reference proteome</keyword>
<dbReference type="KEGG" id="rcf:Poly24_55360"/>
<evidence type="ECO:0000313" key="2">
    <source>
        <dbReference type="Proteomes" id="UP000315082"/>
    </source>
</evidence>
<gene>
    <name evidence="1" type="ORF">Poly24_55360</name>
</gene>
<protein>
    <submittedName>
        <fullName evidence="1">Uncharacterized protein</fullName>
    </submittedName>
</protein>
<sequence length="121" mass="13548">MIHASVLLAPRRVTGNRALSDKQQRPQCTLTMQHCVSSIKADLVFGEPILLGGSNGQYVDRIICECENGAVSRASSQSDAFFTNLVGEIIIFSRERMAFRELRDRLQLRLDRVEPPGGLFR</sequence>
<organism evidence="1 2">
    <name type="scientific">Rosistilla carotiformis</name>
    <dbReference type="NCBI Taxonomy" id="2528017"/>
    <lineage>
        <taxon>Bacteria</taxon>
        <taxon>Pseudomonadati</taxon>
        <taxon>Planctomycetota</taxon>
        <taxon>Planctomycetia</taxon>
        <taxon>Pirellulales</taxon>
        <taxon>Pirellulaceae</taxon>
        <taxon>Rosistilla</taxon>
    </lineage>
</organism>
<dbReference type="EMBL" id="CP036348">
    <property type="protein sequence ID" value="QDV71796.1"/>
    <property type="molecule type" value="Genomic_DNA"/>
</dbReference>
<name>A0A518K1V4_9BACT</name>
<accession>A0A518K1V4</accession>
<reference evidence="1 2" key="1">
    <citation type="submission" date="2019-02" db="EMBL/GenBank/DDBJ databases">
        <title>Deep-cultivation of Planctomycetes and their phenomic and genomic characterization uncovers novel biology.</title>
        <authorList>
            <person name="Wiegand S."/>
            <person name="Jogler M."/>
            <person name="Boedeker C."/>
            <person name="Pinto D."/>
            <person name="Vollmers J."/>
            <person name="Rivas-Marin E."/>
            <person name="Kohn T."/>
            <person name="Peeters S.H."/>
            <person name="Heuer A."/>
            <person name="Rast P."/>
            <person name="Oberbeckmann S."/>
            <person name="Bunk B."/>
            <person name="Jeske O."/>
            <person name="Meyerdierks A."/>
            <person name="Storesund J.E."/>
            <person name="Kallscheuer N."/>
            <person name="Luecker S."/>
            <person name="Lage O.M."/>
            <person name="Pohl T."/>
            <person name="Merkel B.J."/>
            <person name="Hornburger P."/>
            <person name="Mueller R.-W."/>
            <person name="Bruemmer F."/>
            <person name="Labrenz M."/>
            <person name="Spormann A.M."/>
            <person name="Op den Camp H."/>
            <person name="Overmann J."/>
            <person name="Amann R."/>
            <person name="Jetten M.S.M."/>
            <person name="Mascher T."/>
            <person name="Medema M.H."/>
            <person name="Devos D.P."/>
            <person name="Kaster A.-K."/>
            <person name="Ovreas L."/>
            <person name="Rohde M."/>
            <person name="Galperin M.Y."/>
            <person name="Jogler C."/>
        </authorList>
    </citation>
    <scope>NUCLEOTIDE SEQUENCE [LARGE SCALE GENOMIC DNA]</scope>
    <source>
        <strain evidence="1 2">Poly24</strain>
    </source>
</reference>
<dbReference type="AlphaFoldDB" id="A0A518K1V4"/>